<accession>V6AQU6</accession>
<dbReference type="EMBL" id="CBTY010000006">
    <property type="protein sequence ID" value="CDI05012.1"/>
    <property type="molecule type" value="Genomic_DNA"/>
</dbReference>
<protein>
    <submittedName>
        <fullName evidence="1">Uncharacterized protein</fullName>
    </submittedName>
</protein>
<proteinExistence type="predicted"/>
<evidence type="ECO:0000313" key="1">
    <source>
        <dbReference type="EMBL" id="CDI05012.1"/>
    </source>
</evidence>
<keyword evidence="2" id="KW-1185">Reference proteome</keyword>
<sequence>MRFCIELRYGGGLLDYRLYKIQFAKVAFNHDSSTRPAPKVNTKNKPRGLHRIGFMR</sequence>
<evidence type="ECO:0000313" key="2">
    <source>
        <dbReference type="Proteomes" id="UP000018159"/>
    </source>
</evidence>
<organism evidence="1 2">
    <name type="scientific">Candidatus Nitrosotenuis uzonensis</name>
    <dbReference type="NCBI Taxonomy" id="1407055"/>
    <lineage>
        <taxon>Archaea</taxon>
        <taxon>Nitrososphaerota</taxon>
        <taxon>Candidatus Nitrosotenuis</taxon>
    </lineage>
</organism>
<reference evidence="1 2" key="1">
    <citation type="journal article" date="2013" name="PLoS ONE">
        <title>Enrichment and Genome Sequence of the Group I.1a Ammonia-Oxidizing Archaeon ?Ca. Nitrosotenuis uzonensis? Representing a Clade Globally.</title>
        <authorList>
            <person name="Lebedeva E.V."/>
            <person name="Hatzenpichler R."/>
            <person name="Pelletier E."/>
            <person name="Schuster N."/>
            <person name="Hauzmayer S."/>
            <person name="Bulaev A."/>
            <person name="Grigor'eva N.V."/>
            <person name="Galushko A."/>
            <person name="Schmid M."/>
            <person name="Palatinszky M."/>
            <person name="Le Paslier D."/>
            <person name="Daims H."/>
            <person name="Wagner M."/>
        </authorList>
    </citation>
    <scope>NUCLEOTIDE SEQUENCE [LARGE SCALE GENOMIC DNA]</scope>
    <source>
        <strain evidence="1 2">N4</strain>
    </source>
</reference>
<comment type="caution">
    <text evidence="1">The sequence shown here is derived from an EMBL/GenBank/DDBJ whole genome shotgun (WGS) entry which is preliminary data.</text>
</comment>
<dbReference type="Proteomes" id="UP000018159">
    <property type="component" value="Unassembled WGS sequence"/>
</dbReference>
<name>V6AQU6_9ARCH</name>
<dbReference type="AlphaFoldDB" id="V6AQU6"/>
<gene>
    <name evidence="1" type="ORF">NITUZ_140087</name>
</gene>